<keyword evidence="2" id="KW-1185">Reference proteome</keyword>
<comment type="caution">
    <text evidence="1">The sequence shown here is derived from an EMBL/GenBank/DDBJ whole genome shotgun (WGS) entry which is preliminary data.</text>
</comment>
<dbReference type="Proteomes" id="UP001227268">
    <property type="component" value="Unassembled WGS sequence"/>
</dbReference>
<evidence type="ECO:0000313" key="1">
    <source>
        <dbReference type="EMBL" id="KAJ9097717.1"/>
    </source>
</evidence>
<dbReference type="EMBL" id="JASBWT010000016">
    <property type="protein sequence ID" value="KAJ9097717.1"/>
    <property type="molecule type" value="Genomic_DNA"/>
</dbReference>
<name>A0ACC2VEH8_9TREE</name>
<gene>
    <name evidence="1" type="ORF">QFC21_004755</name>
</gene>
<evidence type="ECO:0000313" key="2">
    <source>
        <dbReference type="Proteomes" id="UP001227268"/>
    </source>
</evidence>
<organism evidence="1 2">
    <name type="scientific">Naganishia friedmannii</name>
    <dbReference type="NCBI Taxonomy" id="89922"/>
    <lineage>
        <taxon>Eukaryota</taxon>
        <taxon>Fungi</taxon>
        <taxon>Dikarya</taxon>
        <taxon>Basidiomycota</taxon>
        <taxon>Agaricomycotina</taxon>
        <taxon>Tremellomycetes</taxon>
        <taxon>Filobasidiales</taxon>
        <taxon>Filobasidiaceae</taxon>
        <taxon>Naganishia</taxon>
    </lineage>
</organism>
<protein>
    <submittedName>
        <fullName evidence="1">Uncharacterized protein</fullName>
    </submittedName>
</protein>
<proteinExistence type="predicted"/>
<sequence length="563" mass="61916">MSYLTCPQSGAPVSAFYSSYTPSVDRIHTSSMVPRSLHDPDFLQLMKSRVSQEMITFLVDKTTSVINVDTDAVPLTPPGTYDSPMEQECPVEQAAIALGLPTLFDFVKSLVTQSNVQVPTLMTTVVYLERLRLKLPRVAQGMACTRHRVFLAALICAAKYLNDSSPKNKHWQKYCTSFSLPEVNLMEKQLLYLLDYDLRAEESEMISALSTFIKRKEREAVIPEVRRMVEERKNSITKLQKPVLAPIIVPPVVTEHPCELPSPPFTPSEPPKLQRSLGTSASVPSLHMNMLSLPPIGREDALDPKGLRKYQSMTNVNDISTSFHAAYIESLRSDARSTIRSVTSSSSSSSSSTPSSCGSVISVTLQQPSPSPGSGPSPMEIARSGYITSSTLASLPPVPSLMRGQPMERRDSEMTDSSMDECLEYYEENVISPTTICVEVLPSDRPTKPVAVLQIKRDSYGPGSPLSTHSRFSANNIAHASSVKYFSRSKQHSDAPDPAVVAEKLKTRRSWASTKTPHRPFMSLRDSISLVSIKNLLSNNNSTTPDMTTSSRKSSVSTVCGRS</sequence>
<reference evidence="1" key="1">
    <citation type="submission" date="2023-04" db="EMBL/GenBank/DDBJ databases">
        <title>Draft Genome sequencing of Naganishia species isolated from polar environments using Oxford Nanopore Technology.</title>
        <authorList>
            <person name="Leo P."/>
            <person name="Venkateswaran K."/>
        </authorList>
    </citation>
    <scope>NUCLEOTIDE SEQUENCE</scope>
    <source>
        <strain evidence="1">MNA-CCFEE 5423</strain>
    </source>
</reference>
<accession>A0ACC2VEH8</accession>